<feature type="binding site" evidence="7">
    <location>
        <position position="494"/>
    </location>
    <ligand>
        <name>L-aspartate</name>
        <dbReference type="ChEBI" id="CHEBI:29991"/>
    </ligand>
</feature>
<evidence type="ECO:0000259" key="8">
    <source>
        <dbReference type="PROSITE" id="PS50862"/>
    </source>
</evidence>
<feature type="region of interest" description="Aspartate" evidence="7">
    <location>
        <begin position="205"/>
        <end position="208"/>
    </location>
</feature>
<dbReference type="Proteomes" id="UP000177876">
    <property type="component" value="Unassembled WGS sequence"/>
</dbReference>
<dbReference type="CDD" id="cd00777">
    <property type="entry name" value="AspRS_core"/>
    <property type="match status" value="1"/>
</dbReference>
<comment type="function">
    <text evidence="7">Aspartyl-tRNA synthetase with relaxed tRNA specificity since it is able to aspartylate not only its cognate tRNA(Asp) but also tRNA(Asn). Reaction proceeds in two steps: L-aspartate is first activated by ATP to form Asp-AMP and then transferred to the acceptor end of tRNA(Asp/Asn).</text>
</comment>
<dbReference type="Gene3D" id="2.40.50.140">
    <property type="entry name" value="Nucleic acid-binding proteins"/>
    <property type="match status" value="1"/>
</dbReference>
<dbReference type="PROSITE" id="PS50862">
    <property type="entry name" value="AA_TRNA_LIGASE_II"/>
    <property type="match status" value="1"/>
</dbReference>
<dbReference type="EMBL" id="MELK01000052">
    <property type="protein sequence ID" value="OFW55669.1"/>
    <property type="molecule type" value="Genomic_DNA"/>
</dbReference>
<comment type="subunit">
    <text evidence="7">Homodimer.</text>
</comment>
<dbReference type="NCBIfam" id="NF001750">
    <property type="entry name" value="PRK00476.1"/>
    <property type="match status" value="1"/>
</dbReference>
<evidence type="ECO:0000256" key="1">
    <source>
        <dbReference type="ARBA" id="ARBA00006303"/>
    </source>
</evidence>
<evidence type="ECO:0000256" key="5">
    <source>
        <dbReference type="ARBA" id="ARBA00022917"/>
    </source>
</evidence>
<dbReference type="InterPro" id="IPR047089">
    <property type="entry name" value="Asp-tRNA-ligase_1_N"/>
</dbReference>
<dbReference type="Pfam" id="PF02938">
    <property type="entry name" value="GAD"/>
    <property type="match status" value="1"/>
</dbReference>
<evidence type="ECO:0000256" key="7">
    <source>
        <dbReference type="HAMAP-Rule" id="MF_00044"/>
    </source>
</evidence>
<keyword evidence="5 7" id="KW-0648">Protein biosynthesis</keyword>
<dbReference type="InterPro" id="IPR004524">
    <property type="entry name" value="Asp-tRNA-ligase_1"/>
</dbReference>
<dbReference type="AlphaFoldDB" id="A0A1F2WFP8"/>
<dbReference type="SUPFAM" id="SSF55681">
    <property type="entry name" value="Class II aaRS and biotin synthetases"/>
    <property type="match status" value="1"/>
</dbReference>
<evidence type="ECO:0000256" key="6">
    <source>
        <dbReference type="ARBA" id="ARBA00023146"/>
    </source>
</evidence>
<feature type="binding site" evidence="7">
    <location>
        <position position="487"/>
    </location>
    <ligand>
        <name>ATP</name>
        <dbReference type="ChEBI" id="CHEBI:30616"/>
    </ligand>
</feature>
<keyword evidence="3 7" id="KW-0547">Nucleotide-binding</keyword>
<organism evidence="9 10">
    <name type="scientific">Candidatus Solincola sediminis</name>
    <dbReference type="NCBI Taxonomy" id="1797199"/>
    <lineage>
        <taxon>Bacteria</taxon>
        <taxon>Bacillati</taxon>
        <taxon>Actinomycetota</taxon>
        <taxon>Candidatus Geothermincolia</taxon>
        <taxon>Candidatus Geothermincolales</taxon>
        <taxon>Candidatus Geothermincolaceae</taxon>
        <taxon>Candidatus Solincola</taxon>
    </lineage>
</organism>
<dbReference type="Gene3D" id="3.30.1360.30">
    <property type="entry name" value="GAD-like domain"/>
    <property type="match status" value="1"/>
</dbReference>
<feature type="site" description="Important for tRNA non-discrimination" evidence="7">
    <location>
        <position position="37"/>
    </location>
</feature>
<evidence type="ECO:0000313" key="9">
    <source>
        <dbReference type="EMBL" id="OFW55669.1"/>
    </source>
</evidence>
<evidence type="ECO:0000256" key="4">
    <source>
        <dbReference type="ARBA" id="ARBA00022840"/>
    </source>
</evidence>
<dbReference type="InterPro" id="IPR045864">
    <property type="entry name" value="aa-tRNA-synth_II/BPL/LPL"/>
</dbReference>
<comment type="similarity">
    <text evidence="1 7">Belongs to the class-II aminoacyl-tRNA synthetase family. Type 1 subfamily.</text>
</comment>
<dbReference type="CDD" id="cd04317">
    <property type="entry name" value="EcAspRS_like_N"/>
    <property type="match status" value="1"/>
</dbReference>
<dbReference type="InterPro" id="IPR012340">
    <property type="entry name" value="NA-bd_OB-fold"/>
</dbReference>
<reference evidence="9 10" key="1">
    <citation type="journal article" date="2016" name="Nat. Commun.">
        <title>Thousands of microbial genomes shed light on interconnected biogeochemical processes in an aquifer system.</title>
        <authorList>
            <person name="Anantharaman K."/>
            <person name="Brown C.T."/>
            <person name="Hug L.A."/>
            <person name="Sharon I."/>
            <person name="Castelle C.J."/>
            <person name="Probst A.J."/>
            <person name="Thomas B.C."/>
            <person name="Singh A."/>
            <person name="Wilkins M.J."/>
            <person name="Karaoz U."/>
            <person name="Brodie E.L."/>
            <person name="Williams K.H."/>
            <person name="Hubbard S.S."/>
            <person name="Banfield J.F."/>
        </authorList>
    </citation>
    <scope>NUCLEOTIDE SEQUENCE [LARGE SCALE GENOMIC DNA]</scope>
</reference>
<dbReference type="NCBIfam" id="TIGR00459">
    <property type="entry name" value="aspS_bact"/>
    <property type="match status" value="1"/>
</dbReference>
<sequence length="589" mass="66460">MIGREWKKRTHHCGSLRIEDVGRDVVLNGWVQKRRDHGGVIFIDLRDVSGLVQVVFNPEISAAAHEVAGELRGEYVISCRGTVGARPADSVNPRLATGEVEVRVEEADVISASLTPPFEIQEGSDVDEALRFRYRFLDMRRRDQLEPLILRSRVAVTVRNFLDSRGFLEIETPMLTKSTPEGARDFVVPSRLQPGKFYALPQSPQLFKQLLMIAGIDRYYQIARCFRDEDMRADRQLEFTQIDLEMSFIEPEDLIAIMDAMFVDLFRRVMSVELSDPFPQISWQEAMEAYGTDRPDPRWGMEIDDFSSIFSATDFKLFRSILEEKGRVRGFKVDGLIAPARRELDSLVSEAQRLGAGGLVWMVREGDSLRSPVAKFLSQGETDALIEKAAMVEGEVFLLAAGPGDLNPVLAGLRQYCIKNFAPQPAEAWALLWVIDFPLFDWDENEKRYKSNHHPFTSPSRRTLELLDDDPLQVTSDSYDMVLNGVEIGGGSIRIHDPELQDRIFKILGLGEQEVEEKFGFLIEAFRYGAPPHGGIAYGLDRLAMLMAGKDSIRDVIAFPKTQSGLDLMTAAPDIISQAQLKELRIRST</sequence>
<comment type="caution">
    <text evidence="7">Lacks conserved residue(s) required for the propagation of feature annotation.</text>
</comment>
<dbReference type="Gene3D" id="3.30.930.10">
    <property type="entry name" value="Bira Bifunctional Protein, Domain 2"/>
    <property type="match status" value="1"/>
</dbReference>
<dbReference type="InterPro" id="IPR004364">
    <property type="entry name" value="Aa-tRNA-synt_II"/>
</dbReference>
<dbReference type="PANTHER" id="PTHR22594">
    <property type="entry name" value="ASPARTYL/LYSYL-TRNA SYNTHETASE"/>
    <property type="match status" value="1"/>
</dbReference>
<dbReference type="InterPro" id="IPR004365">
    <property type="entry name" value="NA-bd_OB_tRNA"/>
</dbReference>
<dbReference type="GO" id="GO:0005737">
    <property type="term" value="C:cytoplasm"/>
    <property type="evidence" value="ECO:0007669"/>
    <property type="project" value="UniProtKB-SubCell"/>
</dbReference>
<dbReference type="GO" id="GO:0004815">
    <property type="term" value="F:aspartate-tRNA ligase activity"/>
    <property type="evidence" value="ECO:0007669"/>
    <property type="project" value="UniProtKB-UniRule"/>
</dbReference>
<dbReference type="PANTHER" id="PTHR22594:SF5">
    <property type="entry name" value="ASPARTATE--TRNA LIGASE, MITOCHONDRIAL"/>
    <property type="match status" value="1"/>
</dbReference>
<feature type="binding site" evidence="7">
    <location>
        <begin position="539"/>
        <end position="542"/>
    </location>
    <ligand>
        <name>ATP</name>
        <dbReference type="ChEBI" id="CHEBI:30616"/>
    </ligand>
</feature>
<dbReference type="InterPro" id="IPR006195">
    <property type="entry name" value="aa-tRNA-synth_II"/>
</dbReference>
<feature type="binding site" evidence="7">
    <location>
        <position position="453"/>
    </location>
    <ligand>
        <name>L-aspartate</name>
        <dbReference type="ChEBI" id="CHEBI:29991"/>
    </ligand>
</feature>
<dbReference type="GO" id="GO:0003676">
    <property type="term" value="F:nucleic acid binding"/>
    <property type="evidence" value="ECO:0007669"/>
    <property type="project" value="InterPro"/>
</dbReference>
<dbReference type="InterPro" id="IPR047090">
    <property type="entry name" value="AspRS_core"/>
</dbReference>
<dbReference type="Pfam" id="PF01336">
    <property type="entry name" value="tRNA_anti-codon"/>
    <property type="match status" value="1"/>
</dbReference>
<dbReference type="SUPFAM" id="SSF55261">
    <property type="entry name" value="GAD domain-like"/>
    <property type="match status" value="1"/>
</dbReference>
<gene>
    <name evidence="7" type="primary">aspS</name>
    <name evidence="9" type="ORF">A2Y75_05660</name>
</gene>
<feature type="domain" description="Aminoacyl-transfer RNA synthetases class-II family profile" evidence="8">
    <location>
        <begin position="150"/>
        <end position="573"/>
    </location>
</feature>
<feature type="binding site" evidence="7">
    <location>
        <begin position="227"/>
        <end position="229"/>
    </location>
    <ligand>
        <name>ATP</name>
        <dbReference type="ChEBI" id="CHEBI:30616"/>
    </ligand>
</feature>
<feature type="binding site" evidence="7">
    <location>
        <position position="236"/>
    </location>
    <ligand>
        <name>ATP</name>
        <dbReference type="ChEBI" id="CHEBI:30616"/>
    </ligand>
</feature>
<feature type="binding site" evidence="7">
    <location>
        <position position="181"/>
    </location>
    <ligand>
        <name>L-aspartate</name>
        <dbReference type="ChEBI" id="CHEBI:29991"/>
    </ligand>
</feature>
<dbReference type="InterPro" id="IPR029351">
    <property type="entry name" value="GAD_dom"/>
</dbReference>
<proteinExistence type="inferred from homology"/>
<dbReference type="STRING" id="1797197.A2Y75_05660"/>
<evidence type="ECO:0000256" key="2">
    <source>
        <dbReference type="ARBA" id="ARBA00022598"/>
    </source>
</evidence>
<dbReference type="HAMAP" id="MF_00044">
    <property type="entry name" value="Asp_tRNA_synth_type1"/>
    <property type="match status" value="1"/>
</dbReference>
<keyword evidence="6 7" id="KW-0030">Aminoacyl-tRNA synthetase</keyword>
<comment type="subcellular location">
    <subcellularLocation>
        <location evidence="7">Cytoplasm</location>
    </subcellularLocation>
</comment>
<dbReference type="GO" id="GO:0006422">
    <property type="term" value="P:aspartyl-tRNA aminoacylation"/>
    <property type="evidence" value="ECO:0007669"/>
    <property type="project" value="UniProtKB-UniRule"/>
</dbReference>
<dbReference type="EC" id="6.1.1.23" evidence="7"/>
<feature type="binding site" evidence="7">
    <location>
        <position position="227"/>
    </location>
    <ligand>
        <name>L-aspartate</name>
        <dbReference type="ChEBI" id="CHEBI:29991"/>
    </ligand>
</feature>
<dbReference type="InterPro" id="IPR002312">
    <property type="entry name" value="Asp/Asn-tRNA-synth_IIb"/>
</dbReference>
<comment type="caution">
    <text evidence="9">The sequence shown here is derived from an EMBL/GenBank/DDBJ whole genome shotgun (WGS) entry which is preliminary data.</text>
</comment>
<evidence type="ECO:0000313" key="10">
    <source>
        <dbReference type="Proteomes" id="UP000177876"/>
    </source>
</evidence>
<dbReference type="GO" id="GO:0050560">
    <property type="term" value="F:aspartate-tRNA(Asn) ligase activity"/>
    <property type="evidence" value="ECO:0007669"/>
    <property type="project" value="UniProtKB-EC"/>
</dbReference>
<comment type="catalytic activity">
    <reaction evidence="7">
        <text>tRNA(Asx) + L-aspartate + ATP = L-aspartyl-tRNA(Asx) + AMP + diphosphate</text>
        <dbReference type="Rhea" id="RHEA:18349"/>
        <dbReference type="Rhea" id="RHEA-COMP:9710"/>
        <dbReference type="Rhea" id="RHEA-COMP:9711"/>
        <dbReference type="ChEBI" id="CHEBI:29991"/>
        <dbReference type="ChEBI" id="CHEBI:30616"/>
        <dbReference type="ChEBI" id="CHEBI:33019"/>
        <dbReference type="ChEBI" id="CHEBI:78442"/>
        <dbReference type="ChEBI" id="CHEBI:78516"/>
        <dbReference type="ChEBI" id="CHEBI:456215"/>
        <dbReference type="EC" id="6.1.1.23"/>
    </reaction>
</comment>
<keyword evidence="2 7" id="KW-0436">Ligase</keyword>
<dbReference type="GO" id="GO:0005524">
    <property type="term" value="F:ATP binding"/>
    <property type="evidence" value="ECO:0007669"/>
    <property type="project" value="UniProtKB-UniRule"/>
</dbReference>
<dbReference type="PRINTS" id="PR01042">
    <property type="entry name" value="TRNASYNTHASP"/>
</dbReference>
<keyword evidence="7" id="KW-0963">Cytoplasm</keyword>
<dbReference type="InterPro" id="IPR004115">
    <property type="entry name" value="GAD-like_sf"/>
</dbReference>
<accession>A0A1F2WFP8</accession>
<evidence type="ECO:0000256" key="3">
    <source>
        <dbReference type="ARBA" id="ARBA00022741"/>
    </source>
</evidence>
<dbReference type="Pfam" id="PF00152">
    <property type="entry name" value="tRNA-synt_2"/>
    <property type="match status" value="1"/>
</dbReference>
<dbReference type="SUPFAM" id="SSF50249">
    <property type="entry name" value="Nucleic acid-binding proteins"/>
    <property type="match status" value="1"/>
</dbReference>
<name>A0A1F2WFP8_9ACTN</name>
<protein>
    <recommendedName>
        <fullName evidence="7">Aspartate--tRNA(Asp/Asn) ligase</fullName>
        <ecNumber evidence="7">6.1.1.23</ecNumber>
    </recommendedName>
    <alternativeName>
        <fullName evidence="7">Aspartyl-tRNA synthetase</fullName>
        <shortName evidence="7">AspRS</shortName>
    </alternativeName>
    <alternativeName>
        <fullName evidence="7">Non-discriminating aspartyl-tRNA synthetase</fullName>
        <shortName evidence="7">ND-AspRS</shortName>
    </alternativeName>
</protein>
<keyword evidence="4 7" id="KW-0067">ATP-binding</keyword>